<protein>
    <recommendedName>
        <fullName evidence="3">Carboxylesterase type B domain-containing protein</fullName>
    </recommendedName>
</protein>
<feature type="domain" description="Carboxylesterase type B" evidence="3">
    <location>
        <begin position="10"/>
        <end position="91"/>
    </location>
</feature>
<dbReference type="Pfam" id="PF00135">
    <property type="entry name" value="COesterase"/>
    <property type="match status" value="1"/>
</dbReference>
<dbReference type="Proteomes" id="UP001432027">
    <property type="component" value="Unassembled WGS sequence"/>
</dbReference>
<dbReference type="InterPro" id="IPR019819">
    <property type="entry name" value="Carboxylesterase_B_CS"/>
</dbReference>
<accession>A0AAV5TCR0</accession>
<dbReference type="PANTHER" id="PTHR43142">
    <property type="entry name" value="CARBOXYLIC ESTER HYDROLASE"/>
    <property type="match status" value="1"/>
</dbReference>
<comment type="similarity">
    <text evidence="1">Belongs to the type-B carboxylesterase/lipase family.</text>
</comment>
<comment type="caution">
    <text evidence="4">The sequence shown here is derived from an EMBL/GenBank/DDBJ whole genome shotgun (WGS) entry which is preliminary data.</text>
</comment>
<dbReference type="EMBL" id="BTSX01000004">
    <property type="protein sequence ID" value="GMS93342.1"/>
    <property type="molecule type" value="Genomic_DNA"/>
</dbReference>
<keyword evidence="5" id="KW-1185">Reference proteome</keyword>
<evidence type="ECO:0000259" key="3">
    <source>
        <dbReference type="Pfam" id="PF00135"/>
    </source>
</evidence>
<proteinExistence type="inferred from homology"/>
<gene>
    <name evidence="4" type="ORF">PENTCL1PPCAC_15516</name>
</gene>
<evidence type="ECO:0000313" key="5">
    <source>
        <dbReference type="Proteomes" id="UP001432027"/>
    </source>
</evidence>
<dbReference type="InterPro" id="IPR002018">
    <property type="entry name" value="CarbesteraseB"/>
</dbReference>
<dbReference type="AlphaFoldDB" id="A0AAV5TCR0"/>
<name>A0AAV5TCR0_9BILA</name>
<reference evidence="4" key="1">
    <citation type="submission" date="2023-10" db="EMBL/GenBank/DDBJ databases">
        <title>Genome assembly of Pristionchus species.</title>
        <authorList>
            <person name="Yoshida K."/>
            <person name="Sommer R.J."/>
        </authorList>
    </citation>
    <scope>NUCLEOTIDE SEQUENCE</scope>
    <source>
        <strain evidence="4">RS0144</strain>
    </source>
</reference>
<evidence type="ECO:0000256" key="2">
    <source>
        <dbReference type="ARBA" id="ARBA00022801"/>
    </source>
</evidence>
<organism evidence="4 5">
    <name type="scientific">Pristionchus entomophagus</name>
    <dbReference type="NCBI Taxonomy" id="358040"/>
    <lineage>
        <taxon>Eukaryota</taxon>
        <taxon>Metazoa</taxon>
        <taxon>Ecdysozoa</taxon>
        <taxon>Nematoda</taxon>
        <taxon>Chromadorea</taxon>
        <taxon>Rhabditida</taxon>
        <taxon>Rhabditina</taxon>
        <taxon>Diplogasteromorpha</taxon>
        <taxon>Diplogasteroidea</taxon>
        <taxon>Neodiplogasteridae</taxon>
        <taxon>Pristionchus</taxon>
    </lineage>
</organism>
<sequence length="91" mass="10254">MHYLSRPRCASALNPSKPSSEDCLYLNVFTPEVTGKYPVMVWIHGGAFIKGRAAAYHYKSEDFTFLEGFFTAFTPEFPANVGIFDQIIALR</sequence>
<dbReference type="Gene3D" id="3.40.50.1820">
    <property type="entry name" value="alpha/beta hydrolase"/>
    <property type="match status" value="1"/>
</dbReference>
<dbReference type="SUPFAM" id="SSF53474">
    <property type="entry name" value="alpha/beta-Hydrolases"/>
    <property type="match status" value="1"/>
</dbReference>
<dbReference type="GO" id="GO:0016787">
    <property type="term" value="F:hydrolase activity"/>
    <property type="evidence" value="ECO:0007669"/>
    <property type="project" value="UniProtKB-KW"/>
</dbReference>
<dbReference type="PANTHER" id="PTHR43142:SF1">
    <property type="entry name" value="CARBOXYLIC ESTER HYDROLASE"/>
    <property type="match status" value="1"/>
</dbReference>
<keyword evidence="2" id="KW-0378">Hydrolase</keyword>
<dbReference type="PROSITE" id="PS00941">
    <property type="entry name" value="CARBOXYLESTERASE_B_2"/>
    <property type="match status" value="1"/>
</dbReference>
<dbReference type="InterPro" id="IPR029058">
    <property type="entry name" value="AB_hydrolase_fold"/>
</dbReference>
<evidence type="ECO:0000313" key="4">
    <source>
        <dbReference type="EMBL" id="GMS93342.1"/>
    </source>
</evidence>
<evidence type="ECO:0000256" key="1">
    <source>
        <dbReference type="ARBA" id="ARBA00005964"/>
    </source>
</evidence>